<gene>
    <name evidence="3" type="ORF">MGWOODY_Clf592</name>
</gene>
<dbReference type="Gene3D" id="3.20.20.30">
    <property type="entry name" value="Luciferase-like domain"/>
    <property type="match status" value="1"/>
</dbReference>
<dbReference type="AlphaFoldDB" id="A0A160V8J4"/>
<dbReference type="EMBL" id="FAXA01000189">
    <property type="protein sequence ID" value="CUV02108.1"/>
    <property type="molecule type" value="Genomic_DNA"/>
</dbReference>
<evidence type="ECO:0000259" key="2">
    <source>
        <dbReference type="Pfam" id="PF00296"/>
    </source>
</evidence>
<dbReference type="PANTHER" id="PTHR43244">
    <property type="match status" value="1"/>
</dbReference>
<sequence length="348" mass="37791">MAIKIDLRVPPCKPVPEVTAFVQECEDAGFDGVGMLDSQMLERDVFVSMAHALLNTKTINVASAVTNPVTRHPSVLASAAQTVSEVAPGRAQIWIGRGYSSANVVGIPPATVRQMRDAVVMMKDLMGGGEFDFGATSSRMKHGGGVTTPVYIAATGPRVMKVTGEVADGAVLMTGIHPNQVAEAREIIADGARSAGRNPDDIETIFTCTTIIRDDIKEAREIARPLAVQRLMEKTYVRWLKAGGMDFTEFELPRGLWDLYPDVPHAEDWEKAKELCAFLPDDALAQLCDSMGLIGSPEYCAERIKKAEAAGMEHLYLMTDQTYEFATGELAAFRDKIFPALGRSKQPA</sequence>
<protein>
    <submittedName>
        <fullName evidence="3">F420-dependent N(5),N(10)-methylenetetrahydromethanopterin reductase</fullName>
        <ecNumber evidence="3">1.5.98.2</ecNumber>
    </submittedName>
</protein>
<dbReference type="PANTHER" id="PTHR43244:SF1">
    <property type="entry name" value="5,10-METHYLENETETRAHYDROMETHANOPTERIN REDUCTASE"/>
    <property type="match status" value="1"/>
</dbReference>
<dbReference type="InterPro" id="IPR050564">
    <property type="entry name" value="F420-G6PD/mer"/>
</dbReference>
<name>A0A160V8J4_9ZZZZ</name>
<dbReference type="GO" id="GO:0016705">
    <property type="term" value="F:oxidoreductase activity, acting on paired donors, with incorporation or reduction of molecular oxygen"/>
    <property type="evidence" value="ECO:0007669"/>
    <property type="project" value="InterPro"/>
</dbReference>
<dbReference type="InterPro" id="IPR036661">
    <property type="entry name" value="Luciferase-like_sf"/>
</dbReference>
<reference evidence="3" key="1">
    <citation type="submission" date="2015-10" db="EMBL/GenBank/DDBJ databases">
        <authorList>
            <person name="Gilbert D.G."/>
        </authorList>
    </citation>
    <scope>NUCLEOTIDE SEQUENCE</scope>
</reference>
<evidence type="ECO:0000313" key="3">
    <source>
        <dbReference type="EMBL" id="CUV02108.1"/>
    </source>
</evidence>
<dbReference type="Pfam" id="PF00296">
    <property type="entry name" value="Bac_luciferase"/>
    <property type="match status" value="1"/>
</dbReference>
<dbReference type="EC" id="1.5.98.2" evidence="3"/>
<proteinExistence type="predicted"/>
<dbReference type="InterPro" id="IPR011251">
    <property type="entry name" value="Luciferase-like_dom"/>
</dbReference>
<dbReference type="GO" id="GO:0018537">
    <property type="term" value="F:coenzyme F420-dependent N5,N10-methenyltetrahydromethanopterin reductase activity"/>
    <property type="evidence" value="ECO:0007669"/>
    <property type="project" value="UniProtKB-EC"/>
</dbReference>
<accession>A0A160V8J4</accession>
<organism evidence="3">
    <name type="scientific">hydrothermal vent metagenome</name>
    <dbReference type="NCBI Taxonomy" id="652676"/>
    <lineage>
        <taxon>unclassified sequences</taxon>
        <taxon>metagenomes</taxon>
        <taxon>ecological metagenomes</taxon>
    </lineage>
</organism>
<feature type="domain" description="Luciferase-like" evidence="2">
    <location>
        <begin position="14"/>
        <end position="314"/>
    </location>
</feature>
<keyword evidence="1 3" id="KW-0560">Oxidoreductase</keyword>
<dbReference type="SUPFAM" id="SSF51679">
    <property type="entry name" value="Bacterial luciferase-like"/>
    <property type="match status" value="1"/>
</dbReference>
<evidence type="ECO:0000256" key="1">
    <source>
        <dbReference type="ARBA" id="ARBA00023002"/>
    </source>
</evidence>